<proteinExistence type="predicted"/>
<feature type="chain" id="PRO_5035843025" description="Ig-like domain-containing protein" evidence="5">
    <location>
        <begin position="21"/>
        <end position="319"/>
    </location>
</feature>
<keyword evidence="1 5" id="KW-0732">Signal</keyword>
<feature type="transmembrane region" description="Helical" evidence="4">
    <location>
        <begin position="221"/>
        <end position="242"/>
    </location>
</feature>
<dbReference type="InterPro" id="IPR007110">
    <property type="entry name" value="Ig-like_dom"/>
</dbReference>
<evidence type="ECO:0000313" key="7">
    <source>
        <dbReference type="EMBL" id="KAF7697757.1"/>
    </source>
</evidence>
<comment type="caution">
    <text evidence="7">The sequence shown here is derived from an EMBL/GenBank/DDBJ whole genome shotgun (WGS) entry which is preliminary data.</text>
</comment>
<evidence type="ECO:0000256" key="1">
    <source>
        <dbReference type="ARBA" id="ARBA00022729"/>
    </source>
</evidence>
<evidence type="ECO:0000256" key="3">
    <source>
        <dbReference type="SAM" id="MobiDB-lite"/>
    </source>
</evidence>
<dbReference type="InterPro" id="IPR003599">
    <property type="entry name" value="Ig_sub"/>
</dbReference>
<organism evidence="7 8">
    <name type="scientific">Silurus meridionalis</name>
    <name type="common">Southern catfish</name>
    <name type="synonym">Silurus soldatovi meridionalis</name>
    <dbReference type="NCBI Taxonomy" id="175797"/>
    <lineage>
        <taxon>Eukaryota</taxon>
        <taxon>Metazoa</taxon>
        <taxon>Chordata</taxon>
        <taxon>Craniata</taxon>
        <taxon>Vertebrata</taxon>
        <taxon>Euteleostomi</taxon>
        <taxon>Actinopterygii</taxon>
        <taxon>Neopterygii</taxon>
        <taxon>Teleostei</taxon>
        <taxon>Ostariophysi</taxon>
        <taxon>Siluriformes</taxon>
        <taxon>Siluridae</taxon>
        <taxon>Silurus</taxon>
    </lineage>
</organism>
<dbReference type="EMBL" id="JABFDY010000014">
    <property type="protein sequence ID" value="KAF7697757.1"/>
    <property type="molecule type" value="Genomic_DNA"/>
</dbReference>
<dbReference type="SMART" id="SM00409">
    <property type="entry name" value="IG"/>
    <property type="match status" value="2"/>
</dbReference>
<dbReference type="PROSITE" id="PS50835">
    <property type="entry name" value="IG_LIKE"/>
    <property type="match status" value="1"/>
</dbReference>
<dbReference type="InterPro" id="IPR036179">
    <property type="entry name" value="Ig-like_dom_sf"/>
</dbReference>
<dbReference type="AlphaFoldDB" id="A0A8T0B0F3"/>
<feature type="region of interest" description="Disordered" evidence="3">
    <location>
        <begin position="268"/>
        <end position="309"/>
    </location>
</feature>
<keyword evidence="4" id="KW-0472">Membrane</keyword>
<reference evidence="7" key="1">
    <citation type="submission" date="2020-08" db="EMBL/GenBank/DDBJ databases">
        <title>Chromosome-level assembly of Southern catfish (Silurus meridionalis) provides insights into visual adaptation to the nocturnal and benthic lifestyles.</title>
        <authorList>
            <person name="Zhang Y."/>
            <person name="Wang D."/>
            <person name="Peng Z."/>
        </authorList>
    </citation>
    <scope>NUCLEOTIDE SEQUENCE</scope>
    <source>
        <strain evidence="7">SWU-2019-XX</strain>
        <tissue evidence="7">Muscle</tissue>
    </source>
</reference>
<dbReference type="Proteomes" id="UP000606274">
    <property type="component" value="Unassembled WGS sequence"/>
</dbReference>
<keyword evidence="8" id="KW-1185">Reference proteome</keyword>
<accession>A0A8T0B0F3</accession>
<name>A0A8T0B0F3_SILME</name>
<evidence type="ECO:0000256" key="2">
    <source>
        <dbReference type="ARBA" id="ARBA00023157"/>
    </source>
</evidence>
<sequence length="319" mass="35649">MPRLCLTFIIASFLNSSLMADLQIPTLTLNPLYSVVQPGEVLQFRCITNQTETPSDFTLYKNNSIIKTQSAVEITLTADASSQGLYNCDYIFRSSRSSRSNFINITVVNLQQPDISFRADKGWFHGLWGSHGLEVIKGYAFSINCFTKPQYPGGSFNLLFNGFTKKQTNFNHSAIFQFPEAEFDHQGNYSCTYEVSVSSRNFTSTATELLVITVKASPVPYIAVGLAAGFLLLLVPVIICFVKMQKRQKLQVNSSKKYKPTVQLPDVTGAGDIYETPQADDETDEEADYENTKDVFQQKDDSGDSDNDYINVDVCDLQI</sequence>
<dbReference type="GO" id="GO:0004888">
    <property type="term" value="F:transmembrane signaling receptor activity"/>
    <property type="evidence" value="ECO:0007669"/>
    <property type="project" value="TreeGrafter"/>
</dbReference>
<gene>
    <name evidence="7" type="ORF">HF521_004267</name>
</gene>
<feature type="compositionally biased region" description="Acidic residues" evidence="3">
    <location>
        <begin position="278"/>
        <end position="289"/>
    </location>
</feature>
<dbReference type="InterPro" id="IPR013783">
    <property type="entry name" value="Ig-like_fold"/>
</dbReference>
<dbReference type="GO" id="GO:0006955">
    <property type="term" value="P:immune response"/>
    <property type="evidence" value="ECO:0007669"/>
    <property type="project" value="TreeGrafter"/>
</dbReference>
<keyword evidence="4" id="KW-0812">Transmembrane</keyword>
<dbReference type="GO" id="GO:0007166">
    <property type="term" value="P:cell surface receptor signaling pathway"/>
    <property type="evidence" value="ECO:0007669"/>
    <property type="project" value="TreeGrafter"/>
</dbReference>
<keyword evidence="4" id="KW-1133">Transmembrane helix</keyword>
<feature type="compositionally biased region" description="Basic and acidic residues" evidence="3">
    <location>
        <begin position="290"/>
        <end position="302"/>
    </location>
</feature>
<dbReference type="GO" id="GO:0009897">
    <property type="term" value="C:external side of plasma membrane"/>
    <property type="evidence" value="ECO:0007669"/>
    <property type="project" value="TreeGrafter"/>
</dbReference>
<dbReference type="PANTHER" id="PTHR11481:SF60">
    <property type="entry name" value="IG-LIKE DOMAIN-CONTAINING PROTEIN"/>
    <property type="match status" value="1"/>
</dbReference>
<feature type="domain" description="Ig-like" evidence="6">
    <location>
        <begin position="25"/>
        <end position="104"/>
    </location>
</feature>
<evidence type="ECO:0000256" key="4">
    <source>
        <dbReference type="SAM" id="Phobius"/>
    </source>
</evidence>
<dbReference type="SUPFAM" id="SSF48726">
    <property type="entry name" value="Immunoglobulin"/>
    <property type="match status" value="1"/>
</dbReference>
<evidence type="ECO:0000256" key="5">
    <source>
        <dbReference type="SAM" id="SignalP"/>
    </source>
</evidence>
<dbReference type="Gene3D" id="2.60.40.10">
    <property type="entry name" value="Immunoglobulins"/>
    <property type="match status" value="2"/>
</dbReference>
<dbReference type="PANTHER" id="PTHR11481">
    <property type="entry name" value="IMMUNOGLOBULIN FC RECEPTOR"/>
    <property type="match status" value="1"/>
</dbReference>
<protein>
    <recommendedName>
        <fullName evidence="6">Ig-like domain-containing protein</fullName>
    </recommendedName>
</protein>
<feature type="signal peptide" evidence="5">
    <location>
        <begin position="1"/>
        <end position="20"/>
    </location>
</feature>
<keyword evidence="2" id="KW-1015">Disulfide bond</keyword>
<evidence type="ECO:0000313" key="8">
    <source>
        <dbReference type="Proteomes" id="UP000606274"/>
    </source>
</evidence>
<dbReference type="Pfam" id="PF13895">
    <property type="entry name" value="Ig_2"/>
    <property type="match status" value="1"/>
</dbReference>
<evidence type="ECO:0000259" key="6">
    <source>
        <dbReference type="PROSITE" id="PS50835"/>
    </source>
</evidence>
<dbReference type="InterPro" id="IPR050488">
    <property type="entry name" value="Ig_Fc_receptor"/>
</dbReference>